<accession>A0ABT1H7Y7</accession>
<evidence type="ECO:0000256" key="3">
    <source>
        <dbReference type="ARBA" id="ARBA00022989"/>
    </source>
</evidence>
<protein>
    <submittedName>
        <fullName evidence="8">O-antigen ligase like membrane protein</fullName>
    </submittedName>
</protein>
<keyword evidence="4 6" id="KW-0472">Membrane</keyword>
<feature type="transmembrane region" description="Helical" evidence="6">
    <location>
        <begin position="200"/>
        <end position="219"/>
    </location>
</feature>
<feature type="transmembrane region" description="Helical" evidence="6">
    <location>
        <begin position="124"/>
        <end position="142"/>
    </location>
</feature>
<gene>
    <name evidence="8" type="ORF">LX12_003117</name>
</gene>
<evidence type="ECO:0000256" key="1">
    <source>
        <dbReference type="ARBA" id="ARBA00004141"/>
    </source>
</evidence>
<dbReference type="Pfam" id="PF04932">
    <property type="entry name" value="Wzy_C"/>
    <property type="match status" value="1"/>
</dbReference>
<feature type="region of interest" description="Disordered" evidence="5">
    <location>
        <begin position="417"/>
        <end position="437"/>
    </location>
</feature>
<dbReference type="EMBL" id="JAMTCG010000005">
    <property type="protein sequence ID" value="MCP2161918.1"/>
    <property type="molecule type" value="Genomic_DNA"/>
</dbReference>
<reference evidence="8 9" key="1">
    <citation type="submission" date="2022-06" db="EMBL/GenBank/DDBJ databases">
        <title>Genomic Encyclopedia of Archaeal and Bacterial Type Strains, Phase II (KMG-II): from individual species to whole genera.</title>
        <authorList>
            <person name="Goeker M."/>
        </authorList>
    </citation>
    <scope>NUCLEOTIDE SEQUENCE [LARGE SCALE GENOMIC DNA]</scope>
    <source>
        <strain evidence="8 9">DSM 45037</strain>
    </source>
</reference>
<keyword evidence="3 6" id="KW-1133">Transmembrane helix</keyword>
<evidence type="ECO:0000256" key="6">
    <source>
        <dbReference type="SAM" id="Phobius"/>
    </source>
</evidence>
<feature type="transmembrane region" description="Helical" evidence="6">
    <location>
        <begin position="36"/>
        <end position="57"/>
    </location>
</feature>
<dbReference type="PANTHER" id="PTHR37422">
    <property type="entry name" value="TEICHURONIC ACID BIOSYNTHESIS PROTEIN TUAE"/>
    <property type="match status" value="1"/>
</dbReference>
<evidence type="ECO:0000256" key="5">
    <source>
        <dbReference type="SAM" id="MobiDB-lite"/>
    </source>
</evidence>
<dbReference type="RefSeq" id="WP_253655485.1">
    <property type="nucleotide sequence ID" value="NZ_BAAAOE010000001.1"/>
</dbReference>
<evidence type="ECO:0000256" key="2">
    <source>
        <dbReference type="ARBA" id="ARBA00022692"/>
    </source>
</evidence>
<keyword evidence="9" id="KW-1185">Reference proteome</keyword>
<dbReference type="PANTHER" id="PTHR37422:SF21">
    <property type="entry name" value="EXOQ-LIKE PROTEIN"/>
    <property type="match status" value="1"/>
</dbReference>
<feature type="transmembrane region" description="Helical" evidence="6">
    <location>
        <begin position="99"/>
        <end position="117"/>
    </location>
</feature>
<evidence type="ECO:0000256" key="4">
    <source>
        <dbReference type="ARBA" id="ARBA00023136"/>
    </source>
</evidence>
<evidence type="ECO:0000259" key="7">
    <source>
        <dbReference type="Pfam" id="PF04932"/>
    </source>
</evidence>
<comment type="subcellular location">
    <subcellularLocation>
        <location evidence="1">Membrane</location>
        <topology evidence="1">Multi-pass membrane protein</topology>
    </subcellularLocation>
</comment>
<feature type="transmembrane region" description="Helical" evidence="6">
    <location>
        <begin position="265"/>
        <end position="284"/>
    </location>
</feature>
<dbReference type="Proteomes" id="UP001205740">
    <property type="component" value="Unassembled WGS sequence"/>
</dbReference>
<name>A0ABT1H7Y7_9NOCA</name>
<keyword evidence="8" id="KW-0436">Ligase</keyword>
<sequence length="437" mass="46128">MSLSSLLLLSTAAIILGVICSRSPDDRREGRTSVLVWVMAIGAWPVVVAYLVAPVVFRSAATPAAVGSVFSLIQYLPAIVVAGWSFGRAVTVGRVRIDPVVMCLLSVMALSFVSIVVQEARQVVNLGVAGLLLAGFLVRWRSVDLPTVAKSARIALATLVAGCALATLVTPGTVIDPCRQDKCNLVDNVLTSPFAGNGNFAGLAAAVLFCLAVSGLGWIPLTLTAAGAAIFMEAAASRTAVLGVAVAFAIQLAFKLVSTDRARRLIAVCGLTAAAVFSLLPFYTRYIDGDFAFRGQLWSVAKHMVVANPILGHGPLYWQSVGASALYDANYSPHNGWLEVGVALGLVGCVGIITAVVLHVITSDEAIRHELIAYYAVVLTISTFEAVYVPYYLGIVPAAALLPLTVYQPTRTFVARRRHGNPQPRQRTVTGGLDVTP</sequence>
<dbReference type="InterPro" id="IPR007016">
    <property type="entry name" value="O-antigen_ligase-rel_domated"/>
</dbReference>
<evidence type="ECO:0000313" key="8">
    <source>
        <dbReference type="EMBL" id="MCP2161918.1"/>
    </source>
</evidence>
<comment type="caution">
    <text evidence="8">The sequence shown here is derived from an EMBL/GenBank/DDBJ whole genome shotgun (WGS) entry which is preliminary data.</text>
</comment>
<feature type="domain" description="O-antigen ligase-related" evidence="7">
    <location>
        <begin position="227"/>
        <end position="352"/>
    </location>
</feature>
<dbReference type="GO" id="GO:0016874">
    <property type="term" value="F:ligase activity"/>
    <property type="evidence" value="ECO:0007669"/>
    <property type="project" value="UniProtKB-KW"/>
</dbReference>
<feature type="transmembrane region" description="Helical" evidence="6">
    <location>
        <begin position="64"/>
        <end position="87"/>
    </location>
</feature>
<dbReference type="InterPro" id="IPR051533">
    <property type="entry name" value="WaaL-like"/>
</dbReference>
<feature type="transmembrane region" description="Helical" evidence="6">
    <location>
        <begin position="340"/>
        <end position="361"/>
    </location>
</feature>
<feature type="transmembrane region" description="Helical" evidence="6">
    <location>
        <begin position="154"/>
        <end position="175"/>
    </location>
</feature>
<feature type="transmembrane region" description="Helical" evidence="6">
    <location>
        <begin position="373"/>
        <end position="393"/>
    </location>
</feature>
<feature type="transmembrane region" description="Helical" evidence="6">
    <location>
        <begin position="225"/>
        <end position="253"/>
    </location>
</feature>
<proteinExistence type="predicted"/>
<keyword evidence="2 6" id="KW-0812">Transmembrane</keyword>
<organism evidence="8 9">
    <name type="scientific">Williamsia serinedens</name>
    <dbReference type="NCBI Taxonomy" id="391736"/>
    <lineage>
        <taxon>Bacteria</taxon>
        <taxon>Bacillati</taxon>
        <taxon>Actinomycetota</taxon>
        <taxon>Actinomycetes</taxon>
        <taxon>Mycobacteriales</taxon>
        <taxon>Nocardiaceae</taxon>
        <taxon>Williamsia</taxon>
    </lineage>
</organism>
<evidence type="ECO:0000313" key="9">
    <source>
        <dbReference type="Proteomes" id="UP001205740"/>
    </source>
</evidence>